<dbReference type="RefSeq" id="XP_033584582.1">
    <property type="nucleotide sequence ID" value="XM_033714948.1"/>
</dbReference>
<evidence type="ECO:0000256" key="2">
    <source>
        <dbReference type="ARBA" id="ARBA00022801"/>
    </source>
</evidence>
<dbReference type="PANTHER" id="PTHR12304">
    <property type="entry name" value="INOSINE-URIDINE PREFERRING NUCLEOSIDE HYDROLASE"/>
    <property type="match status" value="1"/>
</dbReference>
<evidence type="ECO:0000313" key="7">
    <source>
        <dbReference type="RefSeq" id="XP_033584582.1"/>
    </source>
</evidence>
<reference evidence="7" key="2">
    <citation type="submission" date="2020-04" db="EMBL/GenBank/DDBJ databases">
        <authorList>
            <consortium name="NCBI Genome Project"/>
        </authorList>
    </citation>
    <scope>NUCLEOTIDE SEQUENCE</scope>
    <source>
        <strain evidence="7">CBS 304.34</strain>
    </source>
</reference>
<reference evidence="7" key="3">
    <citation type="submission" date="2025-04" db="UniProtKB">
        <authorList>
            <consortium name="RefSeq"/>
        </authorList>
    </citation>
    <scope>IDENTIFICATION</scope>
    <source>
        <strain evidence="7">CBS 304.34</strain>
    </source>
</reference>
<dbReference type="SUPFAM" id="SSF53590">
    <property type="entry name" value="Nucleoside hydrolase"/>
    <property type="match status" value="1"/>
</dbReference>
<evidence type="ECO:0000256" key="1">
    <source>
        <dbReference type="ARBA" id="ARBA00009176"/>
    </source>
</evidence>
<dbReference type="Pfam" id="PF01156">
    <property type="entry name" value="IU_nuc_hydro"/>
    <property type="match status" value="1"/>
</dbReference>
<keyword evidence="2 5" id="KW-0378">Hydrolase</keyword>
<dbReference type="EMBL" id="MU003692">
    <property type="protein sequence ID" value="KAF2817618.1"/>
    <property type="molecule type" value="Genomic_DNA"/>
</dbReference>
<dbReference type="GeneID" id="54455841"/>
<accession>A0A6A6Z9X0</accession>
<dbReference type="CDD" id="cd02651">
    <property type="entry name" value="nuc_hydro_IU_UC_XIUA"/>
    <property type="match status" value="1"/>
</dbReference>
<dbReference type="PANTHER" id="PTHR12304:SF4">
    <property type="entry name" value="URIDINE NUCLEOSIDASE"/>
    <property type="match status" value="1"/>
</dbReference>
<dbReference type="OrthoDB" id="432381at2759"/>
<dbReference type="GO" id="GO:0005829">
    <property type="term" value="C:cytosol"/>
    <property type="evidence" value="ECO:0007669"/>
    <property type="project" value="TreeGrafter"/>
</dbReference>
<keyword evidence="6" id="KW-1185">Reference proteome</keyword>
<evidence type="ECO:0000313" key="6">
    <source>
        <dbReference type="Proteomes" id="UP000504636"/>
    </source>
</evidence>
<dbReference type="InterPro" id="IPR023186">
    <property type="entry name" value="IUNH"/>
</dbReference>
<comment type="similarity">
    <text evidence="1">Belongs to the IUNH family.</text>
</comment>
<dbReference type="Proteomes" id="UP000504636">
    <property type="component" value="Unplaced"/>
</dbReference>
<dbReference type="Gene3D" id="3.90.245.10">
    <property type="entry name" value="Ribonucleoside hydrolase-like"/>
    <property type="match status" value="1"/>
</dbReference>
<keyword evidence="3" id="KW-0326">Glycosidase</keyword>
<dbReference type="GO" id="GO:0006152">
    <property type="term" value="P:purine nucleoside catabolic process"/>
    <property type="evidence" value="ECO:0007669"/>
    <property type="project" value="TreeGrafter"/>
</dbReference>
<proteinExistence type="inferred from homology"/>
<evidence type="ECO:0000313" key="5">
    <source>
        <dbReference type="EMBL" id="KAF2817618.1"/>
    </source>
</evidence>
<evidence type="ECO:0000259" key="4">
    <source>
        <dbReference type="Pfam" id="PF01156"/>
    </source>
</evidence>
<gene>
    <name evidence="5 7" type="ORF">BDZ99DRAFT_374936</name>
</gene>
<feature type="domain" description="Inosine/uridine-preferring nucleoside hydrolase" evidence="4">
    <location>
        <begin position="8"/>
        <end position="342"/>
    </location>
</feature>
<dbReference type="AlphaFoldDB" id="A0A6A6Z9X0"/>
<sequence length="385" mass="40980">MATDPVPLWLDVDTAHLAPLQDAFALLIAAHDPNAKLLGVTTVHGNASLSNTTYNTRGILEAIGRRDIVVYPGSAKPISREAVHAADIHGESGLDGVTLLPEPVQPVQPAAEDVDFLEKMYSALIATPVHTAWLVSTGTLTNIGLLFQRYPDLAEHIKGLSIMGGAIGGGFSDAPMGTVKGEGERFGNWTSFAEFNIYCDPEAAASLFTNPVLAPKTTLIPLDLTHQVLATAPIRHKLLYGPSPPSSTTYPTALRALFTQILSFFAQTYAEVFALTAGPPLHDPLAVAAALYPDLFDDAGGERFAVEIVTEGVHTDDRAAVGQLGRTKAALLTVGEGGVRIPRTLKVFEFWSLIESALERADVVSPMRAWPASKVQESGVLDTKA</sequence>
<evidence type="ECO:0000256" key="3">
    <source>
        <dbReference type="ARBA" id="ARBA00023295"/>
    </source>
</evidence>
<name>A0A6A6Z9X0_9PEZI</name>
<dbReference type="InterPro" id="IPR001910">
    <property type="entry name" value="Inosine/uridine_hydrolase_dom"/>
</dbReference>
<dbReference type="InterPro" id="IPR036452">
    <property type="entry name" value="Ribo_hydro-like"/>
</dbReference>
<protein>
    <submittedName>
        <fullName evidence="5 7">Inosine/uridine-preferring nucleoside hydrolase</fullName>
    </submittedName>
</protein>
<dbReference type="GO" id="GO:0008477">
    <property type="term" value="F:purine nucleosidase activity"/>
    <property type="evidence" value="ECO:0007669"/>
    <property type="project" value="TreeGrafter"/>
</dbReference>
<organism evidence="5">
    <name type="scientific">Mytilinidion resinicola</name>
    <dbReference type="NCBI Taxonomy" id="574789"/>
    <lineage>
        <taxon>Eukaryota</taxon>
        <taxon>Fungi</taxon>
        <taxon>Dikarya</taxon>
        <taxon>Ascomycota</taxon>
        <taxon>Pezizomycotina</taxon>
        <taxon>Dothideomycetes</taxon>
        <taxon>Pleosporomycetidae</taxon>
        <taxon>Mytilinidiales</taxon>
        <taxon>Mytilinidiaceae</taxon>
        <taxon>Mytilinidion</taxon>
    </lineage>
</organism>
<reference evidence="5 7" key="1">
    <citation type="journal article" date="2020" name="Stud. Mycol.">
        <title>101 Dothideomycetes genomes: a test case for predicting lifestyles and emergence of pathogens.</title>
        <authorList>
            <person name="Haridas S."/>
            <person name="Albert R."/>
            <person name="Binder M."/>
            <person name="Bloem J."/>
            <person name="Labutti K."/>
            <person name="Salamov A."/>
            <person name="Andreopoulos B."/>
            <person name="Baker S."/>
            <person name="Barry K."/>
            <person name="Bills G."/>
            <person name="Bluhm B."/>
            <person name="Cannon C."/>
            <person name="Castanera R."/>
            <person name="Culley D."/>
            <person name="Daum C."/>
            <person name="Ezra D."/>
            <person name="Gonzalez J."/>
            <person name="Henrissat B."/>
            <person name="Kuo A."/>
            <person name="Liang C."/>
            <person name="Lipzen A."/>
            <person name="Lutzoni F."/>
            <person name="Magnuson J."/>
            <person name="Mondo S."/>
            <person name="Nolan M."/>
            <person name="Ohm R."/>
            <person name="Pangilinan J."/>
            <person name="Park H.-J."/>
            <person name="Ramirez L."/>
            <person name="Alfaro M."/>
            <person name="Sun H."/>
            <person name="Tritt A."/>
            <person name="Yoshinaga Y."/>
            <person name="Zwiers L.-H."/>
            <person name="Turgeon B."/>
            <person name="Goodwin S."/>
            <person name="Spatafora J."/>
            <person name="Crous P."/>
            <person name="Grigoriev I."/>
        </authorList>
    </citation>
    <scope>NUCLEOTIDE SEQUENCE</scope>
    <source>
        <strain evidence="5 7">CBS 304.34</strain>
    </source>
</reference>